<proteinExistence type="predicted"/>
<feature type="compositionally biased region" description="Polar residues" evidence="3">
    <location>
        <begin position="709"/>
        <end position="720"/>
    </location>
</feature>
<evidence type="ECO:0000256" key="2">
    <source>
        <dbReference type="ARBA" id="ARBA00022803"/>
    </source>
</evidence>
<dbReference type="PANTHER" id="PTHR45188">
    <property type="entry name" value="DNAJ PROTEIN P58IPK HOMOLOG"/>
    <property type="match status" value="1"/>
</dbReference>
<dbReference type="InterPro" id="IPR036322">
    <property type="entry name" value="WD40_repeat_dom_sf"/>
</dbReference>
<dbReference type="FunFam" id="1.10.287.110:FF:000055">
    <property type="entry name" value="DnaJ subfamily C member 7"/>
    <property type="match status" value="1"/>
</dbReference>
<keyword evidence="1" id="KW-0677">Repeat</keyword>
<dbReference type="SUPFAM" id="SSF48452">
    <property type="entry name" value="TPR-like"/>
    <property type="match status" value="1"/>
</dbReference>
<dbReference type="CDD" id="cd06257">
    <property type="entry name" value="DnaJ"/>
    <property type="match status" value="1"/>
</dbReference>
<keyword evidence="6" id="KW-1185">Reference proteome</keyword>
<dbReference type="SMART" id="SM00028">
    <property type="entry name" value="TPR"/>
    <property type="match status" value="3"/>
</dbReference>
<dbReference type="AlphaFoldDB" id="A0AAE1WF04"/>
<accession>A0AAE1WF04</accession>
<sequence>MQAEDNASKGKLRLAVEDYKAALALDPAHSAHNVHLHLGLCKVSVKLGRGKDAVASCTEALEIDGDLVEALAQRGEAKLLVEDWEGAVADLKSAAEKSPQDMNIREALMKAERSLKLSQRKDWYKILGVSKTASMSEIKKAYKKLALQWHPDKNVDNREEAEAKFREIAAAYEILADEDKRTRYDRGEDLDDMGTGMGGGGFNPFGGGGQQYTFHFEGGFPGGGFPGGFGEAMNTAASNNTMSSASASGSNAQPPGLKTYFKTPEGKYKLQYEKTHPPGLLHYAHGKTATQVTLGELKDKPTQAPSQSSSSLGVTSGVRSAAARLLGGGNGSKALSFVGGNGGSKSMNGTSTRLGSFGASGSNNVDPIKAIHFSNSNPVCHTYDPDAKDGHDLLIGLHSGDGSYRWLFASIALENKDGSGDVSFPVVKDQTQFSVSHARYSKRLTKNISHPYEGFSHQIIVSISYLEDKVTFLAKDGLCICTVSSGSPNEGVLSWKQMQKCYCWISHDCLRLLIMLSSSAHYYYYGLKRPHIVSYGYLQNPVARWHVCLGSINGIAFSTDGSYIATVGRDGIAIVSALFVTYECLTTKMNSLFAVERAIMVLFCVVLGEQQHGWKIHLAGGEDDLVQVWSMEDRKIVAWGEGHNSWVSGVAFDSYWLAPNSDGVGKTLYTVLVLLASTTSVMQDTQLLLWDLEIEELIVPVRRPPGGSPTFSTGSQSSHWDSAYPAGTLQPAPSMRDVPKLSPLVAHRVHTEPLSGLIFTQESVLTVCREGYIKIWTRPGFAESQTSNSDSLTSLSLKEKSSISGKVVTLSCKQ</sequence>
<comment type="caution">
    <text evidence="5">The sequence shown here is derived from an EMBL/GenBank/DDBJ whole genome shotgun (WGS) entry which is preliminary data.</text>
</comment>
<evidence type="ECO:0000259" key="4">
    <source>
        <dbReference type="PROSITE" id="PS50076"/>
    </source>
</evidence>
<dbReference type="Proteomes" id="UP001289374">
    <property type="component" value="Unassembled WGS sequence"/>
</dbReference>
<dbReference type="PANTHER" id="PTHR45188:SF2">
    <property type="entry name" value="DNAJ HOMOLOG SUBFAMILY C MEMBER 7"/>
    <property type="match status" value="1"/>
</dbReference>
<dbReference type="InterPro" id="IPR036869">
    <property type="entry name" value="J_dom_sf"/>
</dbReference>
<dbReference type="Gene3D" id="1.25.40.10">
    <property type="entry name" value="Tetratricopeptide repeat domain"/>
    <property type="match status" value="1"/>
</dbReference>
<dbReference type="SUPFAM" id="SSF46565">
    <property type="entry name" value="Chaperone J-domain"/>
    <property type="match status" value="1"/>
</dbReference>
<evidence type="ECO:0000313" key="6">
    <source>
        <dbReference type="Proteomes" id="UP001289374"/>
    </source>
</evidence>
<dbReference type="PROSITE" id="PS00636">
    <property type="entry name" value="DNAJ_1"/>
    <property type="match status" value="1"/>
</dbReference>
<organism evidence="5 6">
    <name type="scientific">Sesamum angolense</name>
    <dbReference type="NCBI Taxonomy" id="2727404"/>
    <lineage>
        <taxon>Eukaryota</taxon>
        <taxon>Viridiplantae</taxon>
        <taxon>Streptophyta</taxon>
        <taxon>Embryophyta</taxon>
        <taxon>Tracheophyta</taxon>
        <taxon>Spermatophyta</taxon>
        <taxon>Magnoliopsida</taxon>
        <taxon>eudicotyledons</taxon>
        <taxon>Gunneridae</taxon>
        <taxon>Pentapetalae</taxon>
        <taxon>asterids</taxon>
        <taxon>lamiids</taxon>
        <taxon>Lamiales</taxon>
        <taxon>Pedaliaceae</taxon>
        <taxon>Sesamum</taxon>
    </lineage>
</organism>
<feature type="domain" description="J" evidence="4">
    <location>
        <begin position="122"/>
        <end position="188"/>
    </location>
</feature>
<reference evidence="5" key="2">
    <citation type="journal article" date="2024" name="Plant">
        <title>Genomic evolution and insights into agronomic trait innovations of Sesamum species.</title>
        <authorList>
            <person name="Miao H."/>
            <person name="Wang L."/>
            <person name="Qu L."/>
            <person name="Liu H."/>
            <person name="Sun Y."/>
            <person name="Le M."/>
            <person name="Wang Q."/>
            <person name="Wei S."/>
            <person name="Zheng Y."/>
            <person name="Lin W."/>
            <person name="Duan Y."/>
            <person name="Cao H."/>
            <person name="Xiong S."/>
            <person name="Wang X."/>
            <person name="Wei L."/>
            <person name="Li C."/>
            <person name="Ma Q."/>
            <person name="Ju M."/>
            <person name="Zhao R."/>
            <person name="Li G."/>
            <person name="Mu C."/>
            <person name="Tian Q."/>
            <person name="Mei H."/>
            <person name="Zhang T."/>
            <person name="Gao T."/>
            <person name="Zhang H."/>
        </authorList>
    </citation>
    <scope>NUCLEOTIDE SEQUENCE</scope>
    <source>
        <strain evidence="5">K16</strain>
    </source>
</reference>
<dbReference type="SMART" id="SM00271">
    <property type="entry name" value="DnaJ"/>
    <property type="match status" value="1"/>
</dbReference>
<dbReference type="InterPro" id="IPR001680">
    <property type="entry name" value="WD40_rpt"/>
</dbReference>
<dbReference type="GO" id="GO:0005788">
    <property type="term" value="C:endoplasmic reticulum lumen"/>
    <property type="evidence" value="ECO:0007669"/>
    <property type="project" value="TreeGrafter"/>
</dbReference>
<dbReference type="Gene3D" id="1.10.287.110">
    <property type="entry name" value="DnaJ domain"/>
    <property type="match status" value="1"/>
</dbReference>
<gene>
    <name evidence="5" type="ORF">Sango_1994600</name>
</gene>
<protein>
    <submittedName>
        <fullName evidence="5">DnaJ protein P58IPKB</fullName>
    </submittedName>
</protein>
<evidence type="ECO:0000256" key="1">
    <source>
        <dbReference type="ARBA" id="ARBA00022737"/>
    </source>
</evidence>
<dbReference type="Pfam" id="PF00226">
    <property type="entry name" value="DnaJ"/>
    <property type="match status" value="1"/>
</dbReference>
<dbReference type="SUPFAM" id="SSF50978">
    <property type="entry name" value="WD40 repeat-like"/>
    <property type="match status" value="1"/>
</dbReference>
<dbReference type="InterPro" id="IPR015943">
    <property type="entry name" value="WD40/YVTN_repeat-like_dom_sf"/>
</dbReference>
<name>A0AAE1WF04_9LAMI</name>
<dbReference type="SMART" id="SM00320">
    <property type="entry name" value="WD40"/>
    <property type="match status" value="2"/>
</dbReference>
<dbReference type="InterPro" id="IPR019734">
    <property type="entry name" value="TPR_rpt"/>
</dbReference>
<evidence type="ECO:0000256" key="3">
    <source>
        <dbReference type="SAM" id="MobiDB-lite"/>
    </source>
</evidence>
<feature type="region of interest" description="Disordered" evidence="3">
    <location>
        <begin position="706"/>
        <end position="726"/>
    </location>
</feature>
<dbReference type="InterPro" id="IPR001623">
    <property type="entry name" value="DnaJ_domain"/>
</dbReference>
<dbReference type="EMBL" id="JACGWL010000011">
    <property type="protein sequence ID" value="KAK4392168.1"/>
    <property type="molecule type" value="Genomic_DNA"/>
</dbReference>
<evidence type="ECO:0000313" key="5">
    <source>
        <dbReference type="EMBL" id="KAK4392168.1"/>
    </source>
</evidence>
<dbReference type="InterPro" id="IPR018253">
    <property type="entry name" value="DnaJ_domain_CS"/>
</dbReference>
<dbReference type="PROSITE" id="PS50076">
    <property type="entry name" value="DNAJ_2"/>
    <property type="match status" value="1"/>
</dbReference>
<reference evidence="5" key="1">
    <citation type="submission" date="2020-06" db="EMBL/GenBank/DDBJ databases">
        <authorList>
            <person name="Li T."/>
            <person name="Hu X."/>
            <person name="Zhang T."/>
            <person name="Song X."/>
            <person name="Zhang H."/>
            <person name="Dai N."/>
            <person name="Sheng W."/>
            <person name="Hou X."/>
            <person name="Wei L."/>
        </authorList>
    </citation>
    <scope>NUCLEOTIDE SEQUENCE</scope>
    <source>
        <strain evidence="5">K16</strain>
        <tissue evidence="5">Leaf</tissue>
    </source>
</reference>
<keyword evidence="2" id="KW-0802">TPR repeat</keyword>
<dbReference type="InterPro" id="IPR011990">
    <property type="entry name" value="TPR-like_helical_dom_sf"/>
</dbReference>
<dbReference type="PRINTS" id="PR00625">
    <property type="entry name" value="JDOMAIN"/>
</dbReference>
<dbReference type="Gene3D" id="2.130.10.10">
    <property type="entry name" value="YVTN repeat-like/Quinoprotein amine dehydrogenase"/>
    <property type="match status" value="1"/>
</dbReference>